<protein>
    <submittedName>
        <fullName evidence="2">Uncharacterized protein</fullName>
    </submittedName>
</protein>
<feature type="compositionally biased region" description="Polar residues" evidence="1">
    <location>
        <begin position="75"/>
        <end position="92"/>
    </location>
</feature>
<reference evidence="2 3" key="1">
    <citation type="submission" date="2018-10" db="EMBL/GenBank/DDBJ databases">
        <title>Aeromicrobium sp. 9W16Y-2 whole genome shotgun sequence.</title>
        <authorList>
            <person name="Li F."/>
        </authorList>
    </citation>
    <scope>NUCLEOTIDE SEQUENCE [LARGE SCALE GENOMIC DNA]</scope>
    <source>
        <strain evidence="2 3">9W16Y-2</strain>
    </source>
</reference>
<dbReference type="AlphaFoldDB" id="A0A3L8PL27"/>
<comment type="caution">
    <text evidence="2">The sequence shown here is derived from an EMBL/GenBank/DDBJ whole genome shotgun (WGS) entry which is preliminary data.</text>
</comment>
<dbReference type="Proteomes" id="UP000282515">
    <property type="component" value="Unassembled WGS sequence"/>
</dbReference>
<accession>A0A3L8PL27</accession>
<organism evidence="2 3">
    <name type="scientific">Aeromicrobium phragmitis</name>
    <dbReference type="NCBI Taxonomy" id="2478914"/>
    <lineage>
        <taxon>Bacteria</taxon>
        <taxon>Bacillati</taxon>
        <taxon>Actinomycetota</taxon>
        <taxon>Actinomycetes</taxon>
        <taxon>Propionibacteriales</taxon>
        <taxon>Nocardioidaceae</taxon>
        <taxon>Aeromicrobium</taxon>
    </lineage>
</organism>
<dbReference type="RefSeq" id="WP_121794227.1">
    <property type="nucleotide sequence ID" value="NZ_RDBF01000005.1"/>
</dbReference>
<proteinExistence type="predicted"/>
<evidence type="ECO:0000313" key="2">
    <source>
        <dbReference type="EMBL" id="RLV56031.1"/>
    </source>
</evidence>
<name>A0A3L8PL27_9ACTN</name>
<feature type="compositionally biased region" description="Basic and acidic residues" evidence="1">
    <location>
        <begin position="115"/>
        <end position="131"/>
    </location>
</feature>
<evidence type="ECO:0000256" key="1">
    <source>
        <dbReference type="SAM" id="MobiDB-lite"/>
    </source>
</evidence>
<keyword evidence="3" id="KW-1185">Reference proteome</keyword>
<feature type="region of interest" description="Disordered" evidence="1">
    <location>
        <begin position="72"/>
        <end position="139"/>
    </location>
</feature>
<dbReference type="EMBL" id="RDBF01000005">
    <property type="protein sequence ID" value="RLV56031.1"/>
    <property type="molecule type" value="Genomic_DNA"/>
</dbReference>
<evidence type="ECO:0000313" key="3">
    <source>
        <dbReference type="Proteomes" id="UP000282515"/>
    </source>
</evidence>
<sequence length="139" mass="15608">MVHQIGTPEQRNVNKVADALGIPRTEVSRWSGIERELEDEYQPPADADLMTREEREAVDRIIQLFVSARRLQRASPVSQDQRTPVANVTELPQRNEPEPDYGIGGPPIPEDAAADDIKREAEGVRRRREQDEQGEDGGA</sequence>
<gene>
    <name evidence="2" type="ORF">D9V41_09080</name>
</gene>